<proteinExistence type="predicted"/>
<accession>A0A7W4Z8N9</accession>
<evidence type="ECO:0000313" key="7">
    <source>
        <dbReference type="Proteomes" id="UP000535937"/>
    </source>
</evidence>
<feature type="transmembrane region" description="Helical" evidence="5">
    <location>
        <begin position="46"/>
        <end position="71"/>
    </location>
</feature>
<dbReference type="AlphaFoldDB" id="A0A7W4Z8N9"/>
<comment type="subcellular location">
    <subcellularLocation>
        <location evidence="1">Membrane</location>
        <topology evidence="1">Multi-pass membrane protein</topology>
    </subcellularLocation>
</comment>
<evidence type="ECO:0000256" key="4">
    <source>
        <dbReference type="ARBA" id="ARBA00023136"/>
    </source>
</evidence>
<keyword evidence="3 5" id="KW-1133">Transmembrane helix</keyword>
<dbReference type="Pfam" id="PF01758">
    <property type="entry name" value="SBF"/>
    <property type="match status" value="1"/>
</dbReference>
<dbReference type="PANTHER" id="PTHR10361">
    <property type="entry name" value="SODIUM-BILE ACID COTRANSPORTER"/>
    <property type="match status" value="1"/>
</dbReference>
<evidence type="ECO:0000256" key="1">
    <source>
        <dbReference type="ARBA" id="ARBA00004141"/>
    </source>
</evidence>
<keyword evidence="2 5" id="KW-0812">Transmembrane</keyword>
<feature type="transmembrane region" description="Helical" evidence="5">
    <location>
        <begin position="12"/>
        <end position="34"/>
    </location>
</feature>
<dbReference type="EMBL" id="JACHWZ010000006">
    <property type="protein sequence ID" value="MBB3060792.1"/>
    <property type="molecule type" value="Genomic_DNA"/>
</dbReference>
<keyword evidence="4 5" id="KW-0472">Membrane</keyword>
<name>A0A7W4Z8N9_9GAMM</name>
<dbReference type="Proteomes" id="UP000535937">
    <property type="component" value="Unassembled WGS sequence"/>
</dbReference>
<feature type="transmembrane region" description="Helical" evidence="5">
    <location>
        <begin position="271"/>
        <end position="295"/>
    </location>
</feature>
<reference evidence="6 7" key="1">
    <citation type="submission" date="2020-08" db="EMBL/GenBank/DDBJ databases">
        <title>Genomic Encyclopedia of Type Strains, Phase III (KMG-III): the genomes of soil and plant-associated and newly described type strains.</title>
        <authorList>
            <person name="Whitman W."/>
        </authorList>
    </citation>
    <scope>NUCLEOTIDE SEQUENCE [LARGE SCALE GENOMIC DNA]</scope>
    <source>
        <strain evidence="6 7">CECT 8799</strain>
    </source>
</reference>
<feature type="transmembrane region" description="Helical" evidence="5">
    <location>
        <begin position="244"/>
        <end position="265"/>
    </location>
</feature>
<evidence type="ECO:0000256" key="3">
    <source>
        <dbReference type="ARBA" id="ARBA00022989"/>
    </source>
</evidence>
<evidence type="ECO:0000313" key="6">
    <source>
        <dbReference type="EMBL" id="MBB3060792.1"/>
    </source>
</evidence>
<comment type="caution">
    <text evidence="6">The sequence shown here is derived from an EMBL/GenBank/DDBJ whole genome shotgun (WGS) entry which is preliminary data.</text>
</comment>
<dbReference type="PANTHER" id="PTHR10361:SF28">
    <property type="entry name" value="P3 PROTEIN-RELATED"/>
    <property type="match status" value="1"/>
</dbReference>
<organism evidence="6 7">
    <name type="scientific">Microbulbifer rhizosphaerae</name>
    <dbReference type="NCBI Taxonomy" id="1562603"/>
    <lineage>
        <taxon>Bacteria</taxon>
        <taxon>Pseudomonadati</taxon>
        <taxon>Pseudomonadota</taxon>
        <taxon>Gammaproteobacteria</taxon>
        <taxon>Cellvibrionales</taxon>
        <taxon>Microbulbiferaceae</taxon>
        <taxon>Microbulbifer</taxon>
    </lineage>
</organism>
<feature type="transmembrane region" description="Helical" evidence="5">
    <location>
        <begin position="206"/>
        <end position="232"/>
    </location>
</feature>
<feature type="transmembrane region" description="Helical" evidence="5">
    <location>
        <begin position="111"/>
        <end position="130"/>
    </location>
</feature>
<dbReference type="InterPro" id="IPR002657">
    <property type="entry name" value="BilAc:Na_symport/Acr3"/>
</dbReference>
<evidence type="ECO:0000256" key="2">
    <source>
        <dbReference type="ARBA" id="ARBA00022692"/>
    </source>
</evidence>
<gene>
    <name evidence="6" type="ORF">FHS09_001612</name>
</gene>
<dbReference type="Gene3D" id="1.20.1530.20">
    <property type="match status" value="1"/>
</dbReference>
<protein>
    <submittedName>
        <fullName evidence="6">BASS family bile acid:Na+ symporter</fullName>
    </submittedName>
</protein>
<dbReference type="GO" id="GO:0016020">
    <property type="term" value="C:membrane"/>
    <property type="evidence" value="ECO:0007669"/>
    <property type="project" value="UniProtKB-SubCell"/>
</dbReference>
<dbReference type="InterPro" id="IPR038770">
    <property type="entry name" value="Na+/solute_symporter_sf"/>
</dbReference>
<keyword evidence="7" id="KW-1185">Reference proteome</keyword>
<evidence type="ECO:0000256" key="5">
    <source>
        <dbReference type="SAM" id="Phobius"/>
    </source>
</evidence>
<sequence length="327" mass="34769">MDKLAAANFQMSPATLLALNGVLAFMMFGVSLGLRLTDFTVVLRRPLAPVTGLVAQFLFLPALTCLATWLLHIDPGLALGMILVSCCPGGTFSNVMTWLGRANVATSVSMTAVSSLAAVVLTPLNFAVYGSLNPYTREALQAIALPAESMVLLVVLVLALPMLSGMMIGTRFPAFARNSEGWFRGASLLVFFLFVAISVAKHWQTAVQLAGAVLTLVIAHNALAFVIGHFCGRLMRLPVADQRSVTMEVGIQNSGLALAILFTFYPSAGEMLVVAGFWGVWHLVAGLSLAGYWNFCSRSGRCSQPAMVFPTDQSRPAAAPTVEGKSP</sequence>
<dbReference type="RefSeq" id="WP_343057439.1">
    <property type="nucleotide sequence ID" value="NZ_JACHWZ010000006.1"/>
</dbReference>
<feature type="transmembrane region" description="Helical" evidence="5">
    <location>
        <begin position="77"/>
        <end position="99"/>
    </location>
</feature>
<feature type="transmembrane region" description="Helical" evidence="5">
    <location>
        <begin position="150"/>
        <end position="169"/>
    </location>
</feature>
<dbReference type="InterPro" id="IPR004710">
    <property type="entry name" value="Bilac:Na_transpt"/>
</dbReference>
<feature type="transmembrane region" description="Helical" evidence="5">
    <location>
        <begin position="181"/>
        <end position="200"/>
    </location>
</feature>